<dbReference type="AlphaFoldDB" id="A0A1F4XP84"/>
<keyword evidence="2" id="KW-0812">Transmembrane</keyword>
<sequence>METDKETAASGEKGLPIDPKSVLLPKKEGAVPASTERVNAGILFEQETSAKLVPQKSSVSSSRQGRDLRQTFAPQVSPSSAGGSAESVPQKKEESTVRPIETYQGDIESLVQNKNLSVVSIAAAEAIRRSQTPQAAIDTTGVAMATEWLNWLGGRLAMVIGGVFFFAAAAGLLAYFFLRPVPSVPSNTAADAPFILVDDTKGIAFAEADFTRPIAMGAFNDMRKNVALSLGLIERIYPATMSTDVDDGTAVYTLIDAQKLLALFGPTAPQELVRTVEPAPYLFGAHVFDDHQAFLILTVDSYEQAFAGMLGWEATMQSDLAPLFTRRPRPHIKEEGLATSTPAQGTIVTGFTDAVVENHDTRVIKNEYGDILLLWTFLDRSTLLITTNEYTLREIVSRISNAPVR</sequence>
<organism evidence="3 4">
    <name type="scientific">Candidatus Adlerbacteria bacterium RIFCSPHIGHO2_02_FULL_52_17</name>
    <dbReference type="NCBI Taxonomy" id="1797240"/>
    <lineage>
        <taxon>Bacteria</taxon>
        <taxon>Candidatus Adleribacteriota</taxon>
    </lineage>
</organism>
<feature type="transmembrane region" description="Helical" evidence="2">
    <location>
        <begin position="156"/>
        <end position="178"/>
    </location>
</feature>
<feature type="region of interest" description="Disordered" evidence="1">
    <location>
        <begin position="1"/>
        <end position="34"/>
    </location>
</feature>
<dbReference type="STRING" id="1797240.A3D68_01680"/>
<feature type="compositionally biased region" description="Polar residues" evidence="1">
    <location>
        <begin position="72"/>
        <end position="82"/>
    </location>
</feature>
<keyword evidence="2" id="KW-1133">Transmembrane helix</keyword>
<evidence type="ECO:0000313" key="4">
    <source>
        <dbReference type="Proteomes" id="UP000177564"/>
    </source>
</evidence>
<comment type="caution">
    <text evidence="3">The sequence shown here is derived from an EMBL/GenBank/DDBJ whole genome shotgun (WGS) entry which is preliminary data.</text>
</comment>
<evidence type="ECO:0000256" key="1">
    <source>
        <dbReference type="SAM" id="MobiDB-lite"/>
    </source>
</evidence>
<proteinExistence type="predicted"/>
<dbReference type="Proteomes" id="UP000177564">
    <property type="component" value="Unassembled WGS sequence"/>
</dbReference>
<keyword evidence="2" id="KW-0472">Membrane</keyword>
<feature type="region of interest" description="Disordered" evidence="1">
    <location>
        <begin position="50"/>
        <end position="99"/>
    </location>
</feature>
<gene>
    <name evidence="3" type="ORF">A3D68_01680</name>
</gene>
<accession>A0A1F4XP84</accession>
<protein>
    <submittedName>
        <fullName evidence="3">Uncharacterized protein</fullName>
    </submittedName>
</protein>
<reference evidence="3 4" key="1">
    <citation type="journal article" date="2016" name="Nat. Commun.">
        <title>Thousands of microbial genomes shed light on interconnected biogeochemical processes in an aquifer system.</title>
        <authorList>
            <person name="Anantharaman K."/>
            <person name="Brown C.T."/>
            <person name="Hug L.A."/>
            <person name="Sharon I."/>
            <person name="Castelle C.J."/>
            <person name="Probst A.J."/>
            <person name="Thomas B.C."/>
            <person name="Singh A."/>
            <person name="Wilkins M.J."/>
            <person name="Karaoz U."/>
            <person name="Brodie E.L."/>
            <person name="Williams K.H."/>
            <person name="Hubbard S.S."/>
            <person name="Banfield J.F."/>
        </authorList>
    </citation>
    <scope>NUCLEOTIDE SEQUENCE [LARGE SCALE GENOMIC DNA]</scope>
</reference>
<evidence type="ECO:0000313" key="3">
    <source>
        <dbReference type="EMBL" id="OGC83512.1"/>
    </source>
</evidence>
<dbReference type="EMBL" id="MEWU01000018">
    <property type="protein sequence ID" value="OGC83512.1"/>
    <property type="molecule type" value="Genomic_DNA"/>
</dbReference>
<name>A0A1F4XP84_9BACT</name>
<evidence type="ECO:0000256" key="2">
    <source>
        <dbReference type="SAM" id="Phobius"/>
    </source>
</evidence>